<sequence length="467" mass="51362">MFHRLAVHSISRYFAGMAVLFSPPMPQLPPDDITGLGVLFRLKQNGFGAFPARCFHEPVLSLRALGRPLVVAAGPEAIKAVLSTDAPSFQRLRMGRRVLSPIVGEGILVSEGAVWRRQRKAMAPAFTPRTVPTLARHIAACADMTLPRVSMEKPVDVFSLTQTLALDIAAVTMFSMTSETFGTQLRTMVTSFMSGIGQPRPADFLLPPSVPTLTDWRRKRFRRRWVALIEAIIAERPKIGAQDDARDLFDLLMQAFGEEDGIAGQAVVDEVATMIVAGHETTATALFWAVWLLANAPDWQDTIAEEVHSIDLSSDHAAAALPKLTVTTAVVREALRLFPPAFMTGREAVSDVELCGRSIPSGAMMLLPFWMLHRNPELWENPAAFDPGRFLNGKEPERFTFLPFGAGPHVCIGAQLAMTEAVLVLARLVQLYRFTAVDDEPVLPVGVLSTRPSRSVPFRFFPRRSNG</sequence>
<dbReference type="EMBL" id="AP023326">
    <property type="protein sequence ID" value="BCI68901.1"/>
    <property type="molecule type" value="Genomic_DNA"/>
</dbReference>
<dbReference type="Pfam" id="PF00067">
    <property type="entry name" value="p450"/>
    <property type="match status" value="1"/>
</dbReference>
<keyword evidence="2 7" id="KW-0349">Heme</keyword>
<evidence type="ECO:0000256" key="8">
    <source>
        <dbReference type="RuleBase" id="RU000461"/>
    </source>
</evidence>
<comment type="similarity">
    <text evidence="1 8">Belongs to the cytochrome P450 family.</text>
</comment>
<dbReference type="GO" id="GO:0004497">
    <property type="term" value="F:monooxygenase activity"/>
    <property type="evidence" value="ECO:0007669"/>
    <property type="project" value="UniProtKB-KW"/>
</dbReference>
<dbReference type="PANTHER" id="PTHR24291">
    <property type="entry name" value="CYTOCHROME P450 FAMILY 4"/>
    <property type="match status" value="1"/>
</dbReference>
<dbReference type="AlphaFoldDB" id="A0A6S6PQC4"/>
<dbReference type="Gene3D" id="1.10.630.10">
    <property type="entry name" value="Cytochrome P450"/>
    <property type="match status" value="1"/>
</dbReference>
<dbReference type="GO" id="GO:0020037">
    <property type="term" value="F:heme binding"/>
    <property type="evidence" value="ECO:0007669"/>
    <property type="project" value="InterPro"/>
</dbReference>
<dbReference type="InterPro" id="IPR017972">
    <property type="entry name" value="Cyt_P450_CS"/>
</dbReference>
<dbReference type="PRINTS" id="PR00463">
    <property type="entry name" value="EP450I"/>
</dbReference>
<evidence type="ECO:0000313" key="10">
    <source>
        <dbReference type="Proteomes" id="UP000515220"/>
    </source>
</evidence>
<evidence type="ECO:0000256" key="3">
    <source>
        <dbReference type="ARBA" id="ARBA00022723"/>
    </source>
</evidence>
<evidence type="ECO:0000256" key="1">
    <source>
        <dbReference type="ARBA" id="ARBA00010617"/>
    </source>
</evidence>
<dbReference type="PROSITE" id="PS00086">
    <property type="entry name" value="CYTOCHROME_P450"/>
    <property type="match status" value="1"/>
</dbReference>
<dbReference type="GO" id="GO:0016705">
    <property type="term" value="F:oxidoreductase activity, acting on paired donors, with incorporation or reduction of molecular oxygen"/>
    <property type="evidence" value="ECO:0007669"/>
    <property type="project" value="InterPro"/>
</dbReference>
<keyword evidence="3 7" id="KW-0479">Metal-binding</keyword>
<dbReference type="Proteomes" id="UP000515220">
    <property type="component" value="Chromosome"/>
</dbReference>
<dbReference type="InterPro" id="IPR050196">
    <property type="entry name" value="Cytochrome_P450_Monoox"/>
</dbReference>
<evidence type="ECO:0000256" key="4">
    <source>
        <dbReference type="ARBA" id="ARBA00023002"/>
    </source>
</evidence>
<evidence type="ECO:0000256" key="2">
    <source>
        <dbReference type="ARBA" id="ARBA00022617"/>
    </source>
</evidence>
<keyword evidence="5 7" id="KW-0408">Iron</keyword>
<gene>
    <name evidence="9" type="ORF">AAJCM20276_35250</name>
</gene>
<dbReference type="PRINTS" id="PR00385">
    <property type="entry name" value="P450"/>
</dbReference>
<dbReference type="InterPro" id="IPR036396">
    <property type="entry name" value="Cyt_P450_sf"/>
</dbReference>
<protein>
    <submittedName>
        <fullName evidence="9">Cytochrome P450</fullName>
    </submittedName>
</protein>
<dbReference type="InterPro" id="IPR002401">
    <property type="entry name" value="Cyt_P450_E_grp-I"/>
</dbReference>
<reference evidence="9 10" key="1">
    <citation type="submission" date="2020-07" db="EMBL/GenBank/DDBJ databases">
        <title>Complete Genome Sequence of an acetic acid bacterium, Acetobacter aceti JCM20276.</title>
        <authorList>
            <person name="Hirose Y."/>
            <person name="Mihara H."/>
        </authorList>
    </citation>
    <scope>NUCLEOTIDE SEQUENCE [LARGE SCALE GENOMIC DNA]</scope>
    <source>
        <strain evidence="9 10">JCM20276</strain>
    </source>
</reference>
<name>A0A6S6PQC4_ACEAC</name>
<organism evidence="9 10">
    <name type="scientific">Acetobacter aceti</name>
    <dbReference type="NCBI Taxonomy" id="435"/>
    <lineage>
        <taxon>Bacteria</taxon>
        <taxon>Pseudomonadati</taxon>
        <taxon>Pseudomonadota</taxon>
        <taxon>Alphaproteobacteria</taxon>
        <taxon>Acetobacterales</taxon>
        <taxon>Acetobacteraceae</taxon>
        <taxon>Acetobacter</taxon>
        <taxon>Acetobacter subgen. Acetobacter</taxon>
    </lineage>
</organism>
<dbReference type="RefSeq" id="WP_180952809.1">
    <property type="nucleotide sequence ID" value="NZ_AP023326.1"/>
</dbReference>
<dbReference type="GO" id="GO:0005506">
    <property type="term" value="F:iron ion binding"/>
    <property type="evidence" value="ECO:0007669"/>
    <property type="project" value="InterPro"/>
</dbReference>
<comment type="cofactor">
    <cofactor evidence="7">
        <name>heme</name>
        <dbReference type="ChEBI" id="CHEBI:30413"/>
    </cofactor>
</comment>
<dbReference type="InterPro" id="IPR001128">
    <property type="entry name" value="Cyt_P450"/>
</dbReference>
<feature type="binding site" description="axial binding residue" evidence="7">
    <location>
        <position position="411"/>
    </location>
    <ligand>
        <name>heme</name>
        <dbReference type="ChEBI" id="CHEBI:30413"/>
    </ligand>
    <ligandPart>
        <name>Fe</name>
        <dbReference type="ChEBI" id="CHEBI:18248"/>
    </ligandPart>
</feature>
<evidence type="ECO:0000256" key="6">
    <source>
        <dbReference type="ARBA" id="ARBA00023033"/>
    </source>
</evidence>
<evidence type="ECO:0000256" key="7">
    <source>
        <dbReference type="PIRSR" id="PIRSR602401-1"/>
    </source>
</evidence>
<dbReference type="PANTHER" id="PTHR24291:SF50">
    <property type="entry name" value="BIFUNCTIONAL ALBAFLAVENONE MONOOXYGENASE_TERPENE SYNTHASE"/>
    <property type="match status" value="1"/>
</dbReference>
<keyword evidence="6 8" id="KW-0503">Monooxygenase</keyword>
<accession>A0A6S6PQC4</accession>
<dbReference type="SUPFAM" id="SSF48264">
    <property type="entry name" value="Cytochrome P450"/>
    <property type="match status" value="1"/>
</dbReference>
<keyword evidence="4 8" id="KW-0560">Oxidoreductase</keyword>
<evidence type="ECO:0000313" key="9">
    <source>
        <dbReference type="EMBL" id="BCI68901.1"/>
    </source>
</evidence>
<evidence type="ECO:0000256" key="5">
    <source>
        <dbReference type="ARBA" id="ARBA00023004"/>
    </source>
</evidence>
<proteinExistence type="inferred from homology"/>